<feature type="coiled-coil region" evidence="5">
    <location>
        <begin position="68"/>
        <end position="129"/>
    </location>
</feature>
<keyword evidence="6" id="KW-0472">Membrane</keyword>
<evidence type="ECO:0000256" key="5">
    <source>
        <dbReference type="SAM" id="Coils"/>
    </source>
</evidence>
<dbReference type="Proteomes" id="UP001497457">
    <property type="component" value="Chromosome 4rd"/>
</dbReference>
<evidence type="ECO:0000256" key="4">
    <source>
        <dbReference type="PROSITE-ProRule" id="PRU01343"/>
    </source>
</evidence>
<accession>A0ABC9EDZ7</accession>
<keyword evidence="1" id="KW-0479">Metal-binding</keyword>
<reference evidence="8 9" key="2">
    <citation type="submission" date="2024-10" db="EMBL/GenBank/DDBJ databases">
        <authorList>
            <person name="Ryan C."/>
        </authorList>
    </citation>
    <scope>NUCLEOTIDE SEQUENCE [LARGE SCALE GENOMIC DNA]</scope>
</reference>
<evidence type="ECO:0000313" key="8">
    <source>
        <dbReference type="EMBL" id="CAL5055751.1"/>
    </source>
</evidence>
<dbReference type="PANTHER" id="PTHR33248">
    <property type="entry name" value="ZINC ION-BINDING PROTEIN"/>
    <property type="match status" value="1"/>
</dbReference>
<keyword evidence="9" id="KW-1185">Reference proteome</keyword>
<reference evidence="9" key="1">
    <citation type="submission" date="2024-06" db="EMBL/GenBank/DDBJ databases">
        <authorList>
            <person name="Ryan C."/>
        </authorList>
    </citation>
    <scope>NUCLEOTIDE SEQUENCE [LARGE SCALE GENOMIC DNA]</scope>
</reference>
<dbReference type="EMBL" id="OZ075114">
    <property type="protein sequence ID" value="CAL5055751.1"/>
    <property type="molecule type" value="Genomic_DNA"/>
</dbReference>
<dbReference type="PROSITE" id="PS51999">
    <property type="entry name" value="ZF_GRF"/>
    <property type="match status" value="1"/>
</dbReference>
<name>A0ABC9EDZ7_9POAL</name>
<evidence type="ECO:0000256" key="2">
    <source>
        <dbReference type="ARBA" id="ARBA00022771"/>
    </source>
</evidence>
<keyword evidence="6" id="KW-1133">Transmembrane helix</keyword>
<sequence length="150" mass="17720">MYCKCNKKAPRWISWSVLNPGRRYYACMRRRAGGCDFWKWYDDDSTTPFVKQLLIDLRDMVWALAKENANLRDSISKARAQINEQLVQRAHLEQMLLPRVERTDWRRALAEKEDQVVSLSDKVKKFEKERLFLLSALFGCVCLVLGMMIK</sequence>
<evidence type="ECO:0000256" key="6">
    <source>
        <dbReference type="SAM" id="Phobius"/>
    </source>
</evidence>
<feature type="transmembrane region" description="Helical" evidence="6">
    <location>
        <begin position="131"/>
        <end position="149"/>
    </location>
</feature>
<evidence type="ECO:0000256" key="3">
    <source>
        <dbReference type="ARBA" id="ARBA00022833"/>
    </source>
</evidence>
<proteinExistence type="predicted"/>
<keyword evidence="2 4" id="KW-0863">Zinc-finger</keyword>
<dbReference type="GO" id="GO:0008270">
    <property type="term" value="F:zinc ion binding"/>
    <property type="evidence" value="ECO:0007669"/>
    <property type="project" value="UniProtKB-KW"/>
</dbReference>
<organism evidence="8 9">
    <name type="scientific">Urochloa decumbens</name>
    <dbReference type="NCBI Taxonomy" id="240449"/>
    <lineage>
        <taxon>Eukaryota</taxon>
        <taxon>Viridiplantae</taxon>
        <taxon>Streptophyta</taxon>
        <taxon>Embryophyta</taxon>
        <taxon>Tracheophyta</taxon>
        <taxon>Spermatophyta</taxon>
        <taxon>Magnoliopsida</taxon>
        <taxon>Liliopsida</taxon>
        <taxon>Poales</taxon>
        <taxon>Poaceae</taxon>
        <taxon>PACMAD clade</taxon>
        <taxon>Panicoideae</taxon>
        <taxon>Panicodae</taxon>
        <taxon>Paniceae</taxon>
        <taxon>Melinidinae</taxon>
        <taxon>Urochloa</taxon>
    </lineage>
</organism>
<evidence type="ECO:0000259" key="7">
    <source>
        <dbReference type="PROSITE" id="PS51999"/>
    </source>
</evidence>
<keyword evidence="3" id="KW-0862">Zinc</keyword>
<dbReference type="InterPro" id="IPR010666">
    <property type="entry name" value="Znf_GRF"/>
</dbReference>
<dbReference type="AlphaFoldDB" id="A0ABC9EDZ7"/>
<evidence type="ECO:0000313" key="9">
    <source>
        <dbReference type="Proteomes" id="UP001497457"/>
    </source>
</evidence>
<feature type="domain" description="GRF-type" evidence="7">
    <location>
        <begin position="3"/>
        <end position="44"/>
    </location>
</feature>
<keyword evidence="5" id="KW-0175">Coiled coil</keyword>
<evidence type="ECO:0000256" key="1">
    <source>
        <dbReference type="ARBA" id="ARBA00022723"/>
    </source>
</evidence>
<protein>
    <recommendedName>
        <fullName evidence="7">GRF-type domain-containing protein</fullName>
    </recommendedName>
</protein>
<keyword evidence="6" id="KW-0812">Transmembrane</keyword>
<gene>
    <name evidence="8" type="ORF">URODEC1_LOCUS94618</name>
</gene>
<dbReference type="Pfam" id="PF06839">
    <property type="entry name" value="Zn_ribbon_GRF"/>
    <property type="match status" value="1"/>
</dbReference>